<dbReference type="InterPro" id="IPR015760">
    <property type="entry name" value="TIF_IF2"/>
</dbReference>
<dbReference type="PANTHER" id="PTHR43381:SF5">
    <property type="entry name" value="TR-TYPE G DOMAIN-CONTAINING PROTEIN"/>
    <property type="match status" value="1"/>
</dbReference>
<evidence type="ECO:0000256" key="6">
    <source>
        <dbReference type="ARBA" id="ARBA00025162"/>
    </source>
</evidence>
<keyword evidence="5" id="KW-0342">GTP-binding</keyword>
<dbReference type="InterPro" id="IPR000795">
    <property type="entry name" value="T_Tr_GTP-bd_dom"/>
</dbReference>
<evidence type="ECO:0000256" key="8">
    <source>
        <dbReference type="SAM" id="MobiDB-lite"/>
    </source>
</evidence>
<dbReference type="InterPro" id="IPR009000">
    <property type="entry name" value="Transl_B-barrel_sf"/>
</dbReference>
<dbReference type="Gene3D" id="2.40.30.10">
    <property type="entry name" value="Translation factors"/>
    <property type="match status" value="2"/>
</dbReference>
<dbReference type="GO" id="GO:0005525">
    <property type="term" value="F:GTP binding"/>
    <property type="evidence" value="ECO:0007669"/>
    <property type="project" value="UniProtKB-KW"/>
</dbReference>
<dbReference type="SUPFAM" id="SSF52156">
    <property type="entry name" value="Initiation factor IF2/eIF5b, domain 3"/>
    <property type="match status" value="1"/>
</dbReference>
<dbReference type="Pfam" id="PF22042">
    <property type="entry name" value="EF-G_D2"/>
    <property type="match status" value="1"/>
</dbReference>
<sequence length="753" mass="85417">MVNNFLYHDYKLFLSMRDMLYSYFCLSMEKSNGMLALASPKLIYNINEITNSSKEIVVDLNANIVKFNKTSVETNFSTQFDKKNKNSAKQDDNLEYRKNKSKIKKKNRNKINIQNEEVFVRSNYDRILNEDSLIRSPKSSKSKRKIKNEAIEKNQLNIDNSQETSLIKKDIFIDNPLTIKELAAKLIIPEAEIITWLFLQGISLTINQIVDMSIIISVASHYNFNIIEKRTIENLSIAQSSITVNSPTNVKRSPIITILGHVDHGKTSLLDAIRNTNLVNHEQGGITQTIRGYEVEYLYKSSIEKLIFLDTPGHEAFTSMRSFSTNITDIILLVVAADDGLKPQTIEAIEYIQQKNLFFIVIINKIDKKDINILRIKEDLAKYDIIDKNWGGDTLILEVSALKRKNIDLLLSSICMLSESKALQADPCTLAKGTILEAHLDKTRGPIANIIMQNGTLSIGDIIVAGKISGKVKVIIDHFGLKQKQALPSSLIEVWGFSSVPESGVSFQVLENEKDIKQYFNKKENIYSISNRVNQLNTRVTLDSYNNVKSVKQLNLILKTDNQGSIEAILYAFSKIPQEKVQINILSISSGLVNDTDIELALTSKSIIISFNISITSNSMHAIQKSKLIYRNFNVIYDLLDYIKDYMLNLVDPEYKKVLIGSAIVQTIFLMNKGTVAGCLVNSGKLKRGSSISVYRDTELVYDGYIDSLKRLKEDVDEVIINHECGLMCLNYNLWQKQDRIEAYELNESEKFL</sequence>
<dbReference type="GO" id="GO:0003743">
    <property type="term" value="F:translation initiation factor activity"/>
    <property type="evidence" value="ECO:0007669"/>
    <property type="project" value="UniProtKB-KW"/>
</dbReference>
<geneLocation type="plastid" evidence="10"/>
<dbReference type="PRINTS" id="PR00315">
    <property type="entry name" value="ELONGATNFCT"/>
</dbReference>
<dbReference type="CDD" id="cd01887">
    <property type="entry name" value="IF2_eIF5B"/>
    <property type="match status" value="1"/>
</dbReference>
<dbReference type="Pfam" id="PF00009">
    <property type="entry name" value="GTP_EFTU"/>
    <property type="match status" value="1"/>
</dbReference>
<dbReference type="GO" id="GO:0005829">
    <property type="term" value="C:cytosol"/>
    <property type="evidence" value="ECO:0007669"/>
    <property type="project" value="TreeGrafter"/>
</dbReference>
<dbReference type="PROSITE" id="PS01176">
    <property type="entry name" value="IF2"/>
    <property type="match status" value="1"/>
</dbReference>
<evidence type="ECO:0000256" key="2">
    <source>
        <dbReference type="ARBA" id="ARBA00022540"/>
    </source>
</evidence>
<dbReference type="Gene3D" id="3.40.50.300">
    <property type="entry name" value="P-loop containing nucleotide triphosphate hydrolases"/>
    <property type="match status" value="1"/>
</dbReference>
<evidence type="ECO:0000256" key="4">
    <source>
        <dbReference type="ARBA" id="ARBA00022917"/>
    </source>
</evidence>
<reference evidence="10" key="1">
    <citation type="journal article" date="2016" name="BMC Biol.">
        <title>Parallel evolution of highly conserved plastid genome architecture in red seaweeds and seed plants.</title>
        <authorList>
            <person name="Lee J."/>
            <person name="Cho C.H."/>
            <person name="Park S.I."/>
            <person name="Choi J.W."/>
            <person name="Song H.S."/>
            <person name="West J.A."/>
            <person name="Bhattacharya D."/>
            <person name="Yoon H.S."/>
        </authorList>
    </citation>
    <scope>NUCLEOTIDE SEQUENCE</scope>
</reference>
<name>A0A1C9CHN2_PLOCA</name>
<evidence type="ECO:0000256" key="3">
    <source>
        <dbReference type="ARBA" id="ARBA00022741"/>
    </source>
</evidence>
<keyword evidence="4" id="KW-0648">Protein biosynthesis</keyword>
<dbReference type="Pfam" id="PF11987">
    <property type="entry name" value="IF-2"/>
    <property type="match status" value="1"/>
</dbReference>
<proteinExistence type="inferred from homology"/>
<dbReference type="SUPFAM" id="SSF52540">
    <property type="entry name" value="P-loop containing nucleoside triphosphate hydrolases"/>
    <property type="match status" value="1"/>
</dbReference>
<dbReference type="CDD" id="cd03702">
    <property type="entry name" value="IF2_mtIF2_II"/>
    <property type="match status" value="1"/>
</dbReference>
<dbReference type="Gene3D" id="3.40.50.10050">
    <property type="entry name" value="Translation initiation factor IF- 2, domain 3"/>
    <property type="match status" value="1"/>
</dbReference>
<dbReference type="InterPro" id="IPR005225">
    <property type="entry name" value="Small_GTP-bd"/>
</dbReference>
<dbReference type="Pfam" id="PF04760">
    <property type="entry name" value="IF2_N"/>
    <property type="match status" value="1"/>
</dbReference>
<feature type="compositionally biased region" description="Basic and acidic residues" evidence="8">
    <location>
        <begin position="81"/>
        <end position="98"/>
    </location>
</feature>
<dbReference type="PANTHER" id="PTHR43381">
    <property type="entry name" value="TRANSLATION INITIATION FACTOR IF-2-RELATED"/>
    <property type="match status" value="1"/>
</dbReference>
<dbReference type="SUPFAM" id="SSF50447">
    <property type="entry name" value="Translation proteins"/>
    <property type="match status" value="2"/>
</dbReference>
<dbReference type="NCBIfam" id="TIGR00487">
    <property type="entry name" value="IF-2"/>
    <property type="match status" value="1"/>
</dbReference>
<dbReference type="InterPro" id="IPR000178">
    <property type="entry name" value="TF_IF2_bacterial-like"/>
</dbReference>
<dbReference type="NCBIfam" id="TIGR00231">
    <property type="entry name" value="small_GTP"/>
    <property type="match status" value="1"/>
</dbReference>
<keyword evidence="10" id="KW-0934">Plastid</keyword>
<feature type="domain" description="Tr-type G" evidence="9">
    <location>
        <begin position="251"/>
        <end position="423"/>
    </location>
</feature>
<comment type="similarity">
    <text evidence="1">Belongs to the TRAFAC class translation factor GTPase superfamily. Classic translation factor GTPase family. IF-2 subfamily.</text>
</comment>
<evidence type="ECO:0000256" key="1">
    <source>
        <dbReference type="ARBA" id="ARBA00007733"/>
    </source>
</evidence>
<dbReference type="HAMAP" id="MF_00100_B">
    <property type="entry name" value="IF_2_B"/>
    <property type="match status" value="1"/>
</dbReference>
<organism evidence="10">
    <name type="scientific">Plocamium cartilagineum</name>
    <name type="common">Red comb weed</name>
    <name type="synonym">Gelidium cartilagineum</name>
    <dbReference type="NCBI Taxonomy" id="31452"/>
    <lineage>
        <taxon>Eukaryota</taxon>
        <taxon>Rhodophyta</taxon>
        <taxon>Florideophyceae</taxon>
        <taxon>Rhodymeniophycidae</taxon>
        <taxon>Plocamiales</taxon>
        <taxon>Plocamiaceae</taxon>
        <taxon>Plocamium</taxon>
    </lineage>
</organism>
<feature type="region of interest" description="Disordered" evidence="8">
    <location>
        <begin position="81"/>
        <end position="105"/>
    </location>
</feature>
<evidence type="ECO:0000256" key="7">
    <source>
        <dbReference type="ARBA" id="ARBA00044105"/>
    </source>
</evidence>
<dbReference type="PROSITE" id="PS51722">
    <property type="entry name" value="G_TR_2"/>
    <property type="match status" value="1"/>
</dbReference>
<dbReference type="GO" id="GO:0003924">
    <property type="term" value="F:GTPase activity"/>
    <property type="evidence" value="ECO:0007669"/>
    <property type="project" value="InterPro"/>
</dbReference>
<dbReference type="InterPro" id="IPR036925">
    <property type="entry name" value="TIF_IF2_dom3_sf"/>
</dbReference>
<dbReference type="EMBL" id="KX284727">
    <property type="protein sequence ID" value="AOM67869.1"/>
    <property type="molecule type" value="Genomic_DNA"/>
</dbReference>
<dbReference type="GeneID" id="29074326"/>
<gene>
    <name evidence="10" type="primary">infB</name>
    <name evidence="10" type="ORF">Plocam_033</name>
</gene>
<dbReference type="InterPro" id="IPR023115">
    <property type="entry name" value="TIF_IF2_dom3"/>
</dbReference>
<evidence type="ECO:0000259" key="9">
    <source>
        <dbReference type="PROSITE" id="PS51722"/>
    </source>
</evidence>
<dbReference type="InterPro" id="IPR044145">
    <property type="entry name" value="IF2_II"/>
</dbReference>
<comment type="function">
    <text evidence="6">One of the essential components for the initiation of protein synthesis. Protects formylmethionyl-tRNA from spontaneous hydrolysis and promotes its binding to the 30S ribosomal subunits. Also involved in the hydrolysis of GTP during the formation of the 70S ribosomal complex.</text>
</comment>
<evidence type="ECO:0000313" key="10">
    <source>
        <dbReference type="EMBL" id="AOM67869.1"/>
    </source>
</evidence>
<dbReference type="FunFam" id="3.40.50.300:FF:000019">
    <property type="entry name" value="Translation initiation factor IF-2"/>
    <property type="match status" value="1"/>
</dbReference>
<dbReference type="AlphaFoldDB" id="A0A1C9CHN2"/>
<dbReference type="FunFam" id="2.40.30.10:FF:000008">
    <property type="entry name" value="Translation initiation factor IF-2"/>
    <property type="match status" value="1"/>
</dbReference>
<keyword evidence="3" id="KW-0547">Nucleotide-binding</keyword>
<evidence type="ECO:0000256" key="5">
    <source>
        <dbReference type="ARBA" id="ARBA00023134"/>
    </source>
</evidence>
<dbReference type="InterPro" id="IPR006847">
    <property type="entry name" value="IF2_N"/>
</dbReference>
<dbReference type="InterPro" id="IPR053905">
    <property type="entry name" value="EF-G-like_DII"/>
</dbReference>
<accession>A0A1C9CHN2</accession>
<dbReference type="InterPro" id="IPR027417">
    <property type="entry name" value="P-loop_NTPase"/>
</dbReference>
<dbReference type="CDD" id="cd03692">
    <property type="entry name" value="mtIF2_IVc"/>
    <property type="match status" value="1"/>
</dbReference>
<keyword evidence="2 10" id="KW-0396">Initiation factor</keyword>
<dbReference type="FunFam" id="3.40.50.10050:FF:000001">
    <property type="entry name" value="Translation initiation factor IF-2"/>
    <property type="match status" value="1"/>
</dbReference>
<protein>
    <recommendedName>
        <fullName evidence="7">Translation initiation factor IF-2, chloroplastic</fullName>
    </recommendedName>
</protein>
<dbReference type="RefSeq" id="YP_009297931.1">
    <property type="nucleotide sequence ID" value="NC_031179.1"/>
</dbReference>